<keyword evidence="9" id="KW-1185">Reference proteome</keyword>
<dbReference type="SUPFAM" id="SSF103473">
    <property type="entry name" value="MFS general substrate transporter"/>
    <property type="match status" value="1"/>
</dbReference>
<dbReference type="PANTHER" id="PTHR23502:SF132">
    <property type="entry name" value="POLYAMINE TRANSPORTER 2-RELATED"/>
    <property type="match status" value="1"/>
</dbReference>
<evidence type="ECO:0000256" key="6">
    <source>
        <dbReference type="SAM" id="MobiDB-lite"/>
    </source>
</evidence>
<dbReference type="PANTHER" id="PTHR23502">
    <property type="entry name" value="MAJOR FACILITATOR SUPERFAMILY"/>
    <property type="match status" value="1"/>
</dbReference>
<feature type="region of interest" description="Disordered" evidence="6">
    <location>
        <begin position="26"/>
        <end position="115"/>
    </location>
</feature>
<feature type="transmembrane region" description="Helical" evidence="7">
    <location>
        <begin position="267"/>
        <end position="290"/>
    </location>
</feature>
<feature type="compositionally biased region" description="Low complexity" evidence="6">
    <location>
        <begin position="73"/>
        <end position="85"/>
    </location>
</feature>
<keyword evidence="4 7" id="KW-1133">Transmembrane helix</keyword>
<feature type="transmembrane region" description="Helical" evidence="7">
    <location>
        <begin position="142"/>
        <end position="164"/>
    </location>
</feature>
<feature type="transmembrane region" description="Helical" evidence="7">
    <location>
        <begin position="462"/>
        <end position="483"/>
    </location>
</feature>
<name>A0A2S5B716_9BASI</name>
<feature type="transmembrane region" description="Helical" evidence="7">
    <location>
        <begin position="209"/>
        <end position="227"/>
    </location>
</feature>
<comment type="caution">
    <text evidence="8">The sequence shown here is derived from an EMBL/GenBank/DDBJ whole genome shotgun (WGS) entry which is preliminary data.</text>
</comment>
<feature type="transmembrane region" description="Helical" evidence="7">
    <location>
        <begin position="302"/>
        <end position="319"/>
    </location>
</feature>
<feature type="compositionally biased region" description="Polar residues" evidence="6">
    <location>
        <begin position="98"/>
        <end position="115"/>
    </location>
</feature>
<dbReference type="InterPro" id="IPR036259">
    <property type="entry name" value="MFS_trans_sf"/>
</dbReference>
<dbReference type="OrthoDB" id="6770063at2759"/>
<organism evidence="8 9">
    <name type="scientific">Rhodotorula taiwanensis</name>
    <dbReference type="NCBI Taxonomy" id="741276"/>
    <lineage>
        <taxon>Eukaryota</taxon>
        <taxon>Fungi</taxon>
        <taxon>Dikarya</taxon>
        <taxon>Basidiomycota</taxon>
        <taxon>Pucciniomycotina</taxon>
        <taxon>Microbotryomycetes</taxon>
        <taxon>Sporidiobolales</taxon>
        <taxon>Sporidiobolaceae</taxon>
        <taxon>Rhodotorula</taxon>
    </lineage>
</organism>
<reference evidence="8 9" key="1">
    <citation type="journal article" date="2018" name="Front. Microbiol.">
        <title>Prospects for Fungal Bioremediation of Acidic Radioactive Waste Sites: Characterization and Genome Sequence of Rhodotorula taiwanensis MD1149.</title>
        <authorList>
            <person name="Tkavc R."/>
            <person name="Matrosova V.Y."/>
            <person name="Grichenko O.E."/>
            <person name="Gostincar C."/>
            <person name="Volpe R.P."/>
            <person name="Klimenkova P."/>
            <person name="Gaidamakova E.K."/>
            <person name="Zhou C.E."/>
            <person name="Stewart B.J."/>
            <person name="Lyman M.G."/>
            <person name="Malfatti S.A."/>
            <person name="Rubinfeld B."/>
            <person name="Courtot M."/>
            <person name="Singh J."/>
            <person name="Dalgard C.L."/>
            <person name="Hamilton T."/>
            <person name="Frey K.G."/>
            <person name="Gunde-Cimerman N."/>
            <person name="Dugan L."/>
            <person name="Daly M.J."/>
        </authorList>
    </citation>
    <scope>NUCLEOTIDE SEQUENCE [LARGE SCALE GENOMIC DNA]</scope>
    <source>
        <strain evidence="8 9">MD1149</strain>
    </source>
</reference>
<evidence type="ECO:0000256" key="1">
    <source>
        <dbReference type="ARBA" id="ARBA00004141"/>
    </source>
</evidence>
<keyword evidence="2" id="KW-0813">Transport</keyword>
<proteinExistence type="predicted"/>
<dbReference type="Pfam" id="PF07690">
    <property type="entry name" value="MFS_1"/>
    <property type="match status" value="1"/>
</dbReference>
<dbReference type="AlphaFoldDB" id="A0A2S5B716"/>
<feature type="transmembrane region" description="Helical" evidence="7">
    <location>
        <begin position="377"/>
        <end position="399"/>
    </location>
</feature>
<sequence>MQSYRLQRRLKTHYSLLVPFPPLPFAYPPREPPSGAASRAWTASPPPGLPTPSLAALNEIGLRELNQPDLLGPTSPSASRTTSSRWDAIEEIPPSPDSGATTKPPTSGAESSSVTPEDAFLVDFSKTYDPLNPQCWSPRDRVWTTFILCVLVLFSGAASSMNAYTASKASLDLNVGTTLINLDTTLFLVGFGVAAPIAAPLSELAGRNMVYIVSLALFAVLEVGAASSRTIASRCVLRFFAGCFASSPLSNAAAGIGDIWTASERTVVFPIFGAFGLTGPCMGPLIGGWVAQSQLSYRWTDWLQAIWAAVLLVIVVVGLRETFPPTILGWKAEAVRRRSRDPRFLSALEIKRLRIPYTRDFLRTLARPFEMLALEPIVLCFLAYLTLVFVVLFGSLVAYPLIFGAPYGLTLDETPGRLGLLFLAIPVGLCVCAVITVPLAWVDYQRCMDRAALRYGVAPPEARLRVAMIGTWAIPAGLLWTAWTSGRQFSIFHPLGGQALFGFGYLTCFVSAYLYLIDSYGPAAASALSAVTFLRYLVSGGAVLFTPPMYSHLSTAAHSMRCAD</sequence>
<feature type="transmembrane region" description="Helical" evidence="7">
    <location>
        <begin position="184"/>
        <end position="202"/>
    </location>
</feature>
<dbReference type="GO" id="GO:0022857">
    <property type="term" value="F:transmembrane transporter activity"/>
    <property type="evidence" value="ECO:0007669"/>
    <property type="project" value="InterPro"/>
</dbReference>
<gene>
    <name evidence="8" type="ORF">BMF94_4397</name>
</gene>
<dbReference type="EMBL" id="PJQD01000048">
    <property type="protein sequence ID" value="POY72570.1"/>
    <property type="molecule type" value="Genomic_DNA"/>
</dbReference>
<evidence type="ECO:0008006" key="10">
    <source>
        <dbReference type="Google" id="ProtNLM"/>
    </source>
</evidence>
<dbReference type="Gene3D" id="1.20.1250.20">
    <property type="entry name" value="MFS general substrate transporter like domains"/>
    <property type="match status" value="1"/>
</dbReference>
<dbReference type="GO" id="GO:0005886">
    <property type="term" value="C:plasma membrane"/>
    <property type="evidence" value="ECO:0007669"/>
    <property type="project" value="TreeGrafter"/>
</dbReference>
<dbReference type="Proteomes" id="UP000237144">
    <property type="component" value="Unassembled WGS sequence"/>
</dbReference>
<evidence type="ECO:0000256" key="5">
    <source>
        <dbReference type="ARBA" id="ARBA00023136"/>
    </source>
</evidence>
<evidence type="ECO:0000313" key="9">
    <source>
        <dbReference type="Proteomes" id="UP000237144"/>
    </source>
</evidence>
<protein>
    <recommendedName>
        <fullName evidence="10">Major facilitator superfamily (MFS) profile domain-containing protein</fullName>
    </recommendedName>
</protein>
<evidence type="ECO:0000256" key="7">
    <source>
        <dbReference type="SAM" id="Phobius"/>
    </source>
</evidence>
<feature type="transmembrane region" description="Helical" evidence="7">
    <location>
        <begin position="495"/>
        <end position="516"/>
    </location>
</feature>
<evidence type="ECO:0000256" key="4">
    <source>
        <dbReference type="ARBA" id="ARBA00022989"/>
    </source>
</evidence>
<evidence type="ECO:0000256" key="3">
    <source>
        <dbReference type="ARBA" id="ARBA00022692"/>
    </source>
</evidence>
<feature type="transmembrane region" description="Helical" evidence="7">
    <location>
        <begin position="523"/>
        <end position="545"/>
    </location>
</feature>
<keyword evidence="3 7" id="KW-0812">Transmembrane</keyword>
<dbReference type="STRING" id="741276.A0A2S5B716"/>
<evidence type="ECO:0000256" key="2">
    <source>
        <dbReference type="ARBA" id="ARBA00022448"/>
    </source>
</evidence>
<keyword evidence="5 7" id="KW-0472">Membrane</keyword>
<evidence type="ECO:0000313" key="8">
    <source>
        <dbReference type="EMBL" id="POY72570.1"/>
    </source>
</evidence>
<feature type="transmembrane region" description="Helical" evidence="7">
    <location>
        <begin position="419"/>
        <end position="441"/>
    </location>
</feature>
<comment type="subcellular location">
    <subcellularLocation>
        <location evidence="1">Membrane</location>
        <topology evidence="1">Multi-pass membrane protein</topology>
    </subcellularLocation>
</comment>
<accession>A0A2S5B716</accession>
<dbReference type="InterPro" id="IPR011701">
    <property type="entry name" value="MFS"/>
</dbReference>